<dbReference type="PANTHER" id="PTHR31157:SF1">
    <property type="entry name" value="SCP DOMAIN-CONTAINING PROTEIN"/>
    <property type="match status" value="1"/>
</dbReference>
<evidence type="ECO:0008006" key="4">
    <source>
        <dbReference type="Google" id="ProtNLM"/>
    </source>
</evidence>
<accession>A0ABN0QWE7</accession>
<dbReference type="Gene3D" id="3.40.33.10">
    <property type="entry name" value="CAP"/>
    <property type="match status" value="1"/>
</dbReference>
<protein>
    <recommendedName>
        <fullName evidence="4">SCP domain-containing protein</fullName>
    </recommendedName>
</protein>
<dbReference type="PANTHER" id="PTHR31157">
    <property type="entry name" value="SCP DOMAIN-CONTAINING PROTEIN"/>
    <property type="match status" value="1"/>
</dbReference>
<keyword evidence="3" id="KW-1185">Reference proteome</keyword>
<feature type="region of interest" description="Disordered" evidence="1">
    <location>
        <begin position="357"/>
        <end position="409"/>
    </location>
</feature>
<gene>
    <name evidence="2" type="ORF">I551_4458</name>
</gene>
<evidence type="ECO:0000256" key="1">
    <source>
        <dbReference type="SAM" id="MobiDB-lite"/>
    </source>
</evidence>
<evidence type="ECO:0000313" key="2">
    <source>
        <dbReference type="EMBL" id="EUA89056.1"/>
    </source>
</evidence>
<organism evidence="2 3">
    <name type="scientific">Mycobacterium ulcerans str. Harvey</name>
    <dbReference type="NCBI Taxonomy" id="1299332"/>
    <lineage>
        <taxon>Bacteria</taxon>
        <taxon>Bacillati</taxon>
        <taxon>Actinomycetota</taxon>
        <taxon>Actinomycetes</taxon>
        <taxon>Mycobacteriales</taxon>
        <taxon>Mycobacteriaceae</taxon>
        <taxon>Mycobacterium</taxon>
        <taxon>Mycobacterium ulcerans group</taxon>
    </lineage>
</organism>
<evidence type="ECO:0000313" key="3">
    <source>
        <dbReference type="Proteomes" id="UP000020681"/>
    </source>
</evidence>
<sequence>MPGAALGMPAARADNKRLNDGVVANVYTVQHQAGCTNDVRINPQLQLAAQWHTLDVLNNRDLGGGIGSDGSAPSDRASAAGFHGQVAETVAINPALAISGVELLNQWYYNPAYFAIMSDCANTEIGCGQRTARIARSWWLCTDSSTARWRHHRLQRQPSRRHRWLCPRTFRSTPALTTMPATRSNTGSIGFPGFCAASTRRPPCHPNRLGVQHLQKLTRTSAHGCRTGANVGSRVTPPVAGSSPPSSAAARLARAKEIDRVGHQVVGRELVVRGHIILYVTHHLGVTLTATDLAADPVSVADRVIVRKIVVAPHHHVVDVFHFWSRRGICSRGHTHGDRAQGNCGGCQGNRPTAMRHGCHPIQQRPADKQDLAGQFGADHPGRWRTRPQRSPPCLAPRGSMRSRKRSAR</sequence>
<dbReference type="Proteomes" id="UP000020681">
    <property type="component" value="Unassembled WGS sequence"/>
</dbReference>
<dbReference type="InterPro" id="IPR035940">
    <property type="entry name" value="CAP_sf"/>
</dbReference>
<dbReference type="CDD" id="cd05379">
    <property type="entry name" value="CAP_bacterial"/>
    <property type="match status" value="1"/>
</dbReference>
<name>A0ABN0QWE7_MYCUL</name>
<reference evidence="2 3" key="1">
    <citation type="submission" date="2014-01" db="EMBL/GenBank/DDBJ databases">
        <authorList>
            <person name="Dobos K."/>
            <person name="Lenaerts A."/>
            <person name="Ordway D."/>
            <person name="DeGroote M.A."/>
            <person name="Parker T."/>
            <person name="Sizemore C."/>
            <person name="Tallon L.J."/>
            <person name="Sadzewicz L.K."/>
            <person name="Sengamalay N."/>
            <person name="Fraser C.M."/>
            <person name="Hine E."/>
            <person name="Shefchek K.A."/>
            <person name="Das S.P."/>
            <person name="Tettelin H."/>
        </authorList>
    </citation>
    <scope>NUCLEOTIDE SEQUENCE [LARGE SCALE GENOMIC DNA]</scope>
    <source>
        <strain evidence="2 3">Harvey</strain>
    </source>
</reference>
<proteinExistence type="predicted"/>
<dbReference type="EMBL" id="JAOL01000129">
    <property type="protein sequence ID" value="EUA89056.1"/>
    <property type="molecule type" value="Genomic_DNA"/>
</dbReference>
<comment type="caution">
    <text evidence="2">The sequence shown here is derived from an EMBL/GenBank/DDBJ whole genome shotgun (WGS) entry which is preliminary data.</text>
</comment>